<keyword evidence="2" id="KW-1185">Reference proteome</keyword>
<proteinExistence type="predicted"/>
<name>A0A6A6KQ44_HEVBR</name>
<sequence>MLASAATEEASKIVGKPEVINDDNIVRVVDIGKFVSDTKGGVEDQSHQSPEIWANLVNNNSAELKLAKFQAEACDVASPSVGFSSANQSAFEVESSNISILEKVIIRVEMSTGKDECYGSDGICDNSVEVDRISIQEDGVCGLEGTEQDDIKYGIEHNLVPDNGRSLPEVSTEIVTESTKMCARKVIKLYQLILILRIERMFWTEWYQMVCLNFILRIWKMET</sequence>
<dbReference type="Proteomes" id="UP000467840">
    <property type="component" value="Chromosome 2"/>
</dbReference>
<comment type="caution">
    <text evidence="1">The sequence shown here is derived from an EMBL/GenBank/DDBJ whole genome shotgun (WGS) entry which is preliminary data.</text>
</comment>
<gene>
    <name evidence="1" type="ORF">GH714_020293</name>
</gene>
<evidence type="ECO:0000313" key="1">
    <source>
        <dbReference type="EMBL" id="KAF2291132.1"/>
    </source>
</evidence>
<reference evidence="1 2" key="1">
    <citation type="journal article" date="2020" name="Mol. Plant">
        <title>The Chromosome-Based Rubber Tree Genome Provides New Insights into Spurge Genome Evolution and Rubber Biosynthesis.</title>
        <authorList>
            <person name="Liu J."/>
            <person name="Shi C."/>
            <person name="Shi C.C."/>
            <person name="Li W."/>
            <person name="Zhang Q.J."/>
            <person name="Zhang Y."/>
            <person name="Li K."/>
            <person name="Lu H.F."/>
            <person name="Shi C."/>
            <person name="Zhu S.T."/>
            <person name="Xiao Z.Y."/>
            <person name="Nan H."/>
            <person name="Yue Y."/>
            <person name="Zhu X.G."/>
            <person name="Wu Y."/>
            <person name="Hong X.N."/>
            <person name="Fan G.Y."/>
            <person name="Tong Y."/>
            <person name="Zhang D."/>
            <person name="Mao C.L."/>
            <person name="Liu Y.L."/>
            <person name="Hao S.J."/>
            <person name="Liu W.Q."/>
            <person name="Lv M.Q."/>
            <person name="Zhang H.B."/>
            <person name="Liu Y."/>
            <person name="Hu-Tang G.R."/>
            <person name="Wang J.P."/>
            <person name="Wang J.H."/>
            <person name="Sun Y.H."/>
            <person name="Ni S.B."/>
            <person name="Chen W.B."/>
            <person name="Zhang X.C."/>
            <person name="Jiao Y.N."/>
            <person name="Eichler E.E."/>
            <person name="Li G.H."/>
            <person name="Liu X."/>
            <person name="Gao L.Z."/>
        </authorList>
    </citation>
    <scope>NUCLEOTIDE SEQUENCE [LARGE SCALE GENOMIC DNA]</scope>
    <source>
        <strain evidence="2">cv. GT1</strain>
        <tissue evidence="1">Leaf</tissue>
    </source>
</reference>
<dbReference type="EMBL" id="JAAGAX010000015">
    <property type="protein sequence ID" value="KAF2291132.1"/>
    <property type="molecule type" value="Genomic_DNA"/>
</dbReference>
<accession>A0A6A6KQ44</accession>
<organism evidence="1 2">
    <name type="scientific">Hevea brasiliensis</name>
    <name type="common">Para rubber tree</name>
    <name type="synonym">Siphonia brasiliensis</name>
    <dbReference type="NCBI Taxonomy" id="3981"/>
    <lineage>
        <taxon>Eukaryota</taxon>
        <taxon>Viridiplantae</taxon>
        <taxon>Streptophyta</taxon>
        <taxon>Embryophyta</taxon>
        <taxon>Tracheophyta</taxon>
        <taxon>Spermatophyta</taxon>
        <taxon>Magnoliopsida</taxon>
        <taxon>eudicotyledons</taxon>
        <taxon>Gunneridae</taxon>
        <taxon>Pentapetalae</taxon>
        <taxon>rosids</taxon>
        <taxon>fabids</taxon>
        <taxon>Malpighiales</taxon>
        <taxon>Euphorbiaceae</taxon>
        <taxon>Crotonoideae</taxon>
        <taxon>Micrandreae</taxon>
        <taxon>Hevea</taxon>
    </lineage>
</organism>
<protein>
    <submittedName>
        <fullName evidence="1">Uncharacterized protein</fullName>
    </submittedName>
</protein>
<evidence type="ECO:0000313" key="2">
    <source>
        <dbReference type="Proteomes" id="UP000467840"/>
    </source>
</evidence>
<dbReference type="AlphaFoldDB" id="A0A6A6KQ44"/>